<dbReference type="InterPro" id="IPR054722">
    <property type="entry name" value="PolX-like_BBD"/>
</dbReference>
<feature type="region of interest" description="Disordered" evidence="1">
    <location>
        <begin position="1"/>
        <end position="20"/>
    </location>
</feature>
<evidence type="ECO:0000256" key="1">
    <source>
        <dbReference type="SAM" id="MobiDB-lite"/>
    </source>
</evidence>
<keyword evidence="4" id="KW-1185">Reference proteome</keyword>
<dbReference type="Pfam" id="PF22936">
    <property type="entry name" value="Pol_BBD"/>
    <property type="match status" value="1"/>
</dbReference>
<dbReference type="AlphaFoldDB" id="A0A164PQG6"/>
<reference evidence="3 4" key="1">
    <citation type="journal article" date="2016" name="Mol. Biol. Evol.">
        <title>Comparative Genomics of Early-Diverging Mushroom-Forming Fungi Provides Insights into the Origins of Lignocellulose Decay Capabilities.</title>
        <authorList>
            <person name="Nagy L.G."/>
            <person name="Riley R."/>
            <person name="Tritt A."/>
            <person name="Adam C."/>
            <person name="Daum C."/>
            <person name="Floudas D."/>
            <person name="Sun H."/>
            <person name="Yadav J.S."/>
            <person name="Pangilinan J."/>
            <person name="Larsson K.H."/>
            <person name="Matsuura K."/>
            <person name="Barry K."/>
            <person name="Labutti K."/>
            <person name="Kuo R."/>
            <person name="Ohm R.A."/>
            <person name="Bhattacharya S.S."/>
            <person name="Shirouzu T."/>
            <person name="Yoshinaga Y."/>
            <person name="Martin F.M."/>
            <person name="Grigoriev I.V."/>
            <person name="Hibbett D.S."/>
        </authorList>
    </citation>
    <scope>NUCLEOTIDE SEQUENCE [LARGE SCALE GENOMIC DNA]</scope>
    <source>
        <strain evidence="3 4">HHB9708</strain>
    </source>
</reference>
<accession>A0A164PQG6</accession>
<feature type="domain" description="Retrovirus-related Pol polyprotein from transposon TNT 1-94-like beta-barrel" evidence="2">
    <location>
        <begin position="107"/>
        <end position="171"/>
    </location>
</feature>
<proteinExistence type="predicted"/>
<evidence type="ECO:0000313" key="3">
    <source>
        <dbReference type="EMBL" id="KZS88941.1"/>
    </source>
</evidence>
<sequence length="172" mass="19077">MTKRRNKNGLHRARKEREDNMSWSTLEMKTEVINDSVDQQECGNRNIETLQNLNLSSLENNSIDSSYHLPRPIHPIIPTTSASPTAPSNDIPRAYIAEFSAHQINGFLIDSGATCHITDNINDFISIAPTDITIKGLGDHGERGIGIGTVRIKWADTGQITELTDVLMVVKI</sequence>
<gene>
    <name evidence="3" type="ORF">SISNIDRAFT_469649</name>
</gene>
<evidence type="ECO:0000313" key="4">
    <source>
        <dbReference type="Proteomes" id="UP000076722"/>
    </source>
</evidence>
<dbReference type="Proteomes" id="UP000076722">
    <property type="component" value="Unassembled WGS sequence"/>
</dbReference>
<feature type="compositionally biased region" description="Basic residues" evidence="1">
    <location>
        <begin position="1"/>
        <end position="14"/>
    </location>
</feature>
<dbReference type="EMBL" id="KV419431">
    <property type="protein sequence ID" value="KZS88941.1"/>
    <property type="molecule type" value="Genomic_DNA"/>
</dbReference>
<organism evidence="3 4">
    <name type="scientific">Sistotremastrum niveocremeum HHB9708</name>
    <dbReference type="NCBI Taxonomy" id="1314777"/>
    <lineage>
        <taxon>Eukaryota</taxon>
        <taxon>Fungi</taxon>
        <taxon>Dikarya</taxon>
        <taxon>Basidiomycota</taxon>
        <taxon>Agaricomycotina</taxon>
        <taxon>Agaricomycetes</taxon>
        <taxon>Sistotremastrales</taxon>
        <taxon>Sistotremastraceae</taxon>
        <taxon>Sertulicium</taxon>
        <taxon>Sertulicium niveocremeum</taxon>
    </lineage>
</organism>
<protein>
    <recommendedName>
        <fullName evidence="2">Retrovirus-related Pol polyprotein from transposon TNT 1-94-like beta-barrel domain-containing protein</fullName>
    </recommendedName>
</protein>
<evidence type="ECO:0000259" key="2">
    <source>
        <dbReference type="Pfam" id="PF22936"/>
    </source>
</evidence>
<name>A0A164PQG6_9AGAM</name>